<accession>A0A4V1X9H5</accession>
<gene>
    <name evidence="2" type="ORF">DL764_007631</name>
</gene>
<reference evidence="2 3" key="1">
    <citation type="submission" date="2018-06" db="EMBL/GenBank/DDBJ databases">
        <title>Complete Genomes of Monosporascus.</title>
        <authorList>
            <person name="Robinson A.J."/>
            <person name="Natvig D.O."/>
        </authorList>
    </citation>
    <scope>NUCLEOTIDE SEQUENCE [LARGE SCALE GENOMIC DNA]</scope>
    <source>
        <strain evidence="2 3">CBS 110550</strain>
    </source>
</reference>
<organism evidence="2 3">
    <name type="scientific">Monosporascus ibericus</name>
    <dbReference type="NCBI Taxonomy" id="155417"/>
    <lineage>
        <taxon>Eukaryota</taxon>
        <taxon>Fungi</taxon>
        <taxon>Dikarya</taxon>
        <taxon>Ascomycota</taxon>
        <taxon>Pezizomycotina</taxon>
        <taxon>Sordariomycetes</taxon>
        <taxon>Xylariomycetidae</taxon>
        <taxon>Xylariales</taxon>
        <taxon>Xylariales incertae sedis</taxon>
        <taxon>Monosporascus</taxon>
    </lineage>
</organism>
<sequence length="178" mass="18996">MYTKDFLSPVILGLLMTGAAAMTPPFNITAISAQYGKSRIECWQLDSSFKVSTQPGVAGGAARLGDVNDMTYNVVPANYDGEFHNTPRNQWAVLLSGRAYITVPGDESNGLYVAGGDILFAADTANISRRGHRSQYMGVTETVILQIPTRHGEIPAHTVLHQGPCNASEAAGARQLGT</sequence>
<name>A0A4V1X9H5_9PEZI</name>
<dbReference type="EMBL" id="QJNU01000542">
    <property type="protein sequence ID" value="RYO95633.1"/>
    <property type="molecule type" value="Genomic_DNA"/>
</dbReference>
<comment type="caution">
    <text evidence="2">The sequence shown here is derived from an EMBL/GenBank/DDBJ whole genome shotgun (WGS) entry which is preliminary data.</text>
</comment>
<dbReference type="OrthoDB" id="3223416at2759"/>
<evidence type="ECO:0008006" key="4">
    <source>
        <dbReference type="Google" id="ProtNLM"/>
    </source>
</evidence>
<proteinExistence type="predicted"/>
<dbReference type="Proteomes" id="UP000293360">
    <property type="component" value="Unassembled WGS sequence"/>
</dbReference>
<evidence type="ECO:0000313" key="2">
    <source>
        <dbReference type="EMBL" id="RYO95633.1"/>
    </source>
</evidence>
<keyword evidence="3" id="KW-1185">Reference proteome</keyword>
<evidence type="ECO:0000256" key="1">
    <source>
        <dbReference type="SAM" id="SignalP"/>
    </source>
</evidence>
<dbReference type="AlphaFoldDB" id="A0A4V1X9H5"/>
<keyword evidence="1" id="KW-0732">Signal</keyword>
<evidence type="ECO:0000313" key="3">
    <source>
        <dbReference type="Proteomes" id="UP000293360"/>
    </source>
</evidence>
<feature type="signal peptide" evidence="1">
    <location>
        <begin position="1"/>
        <end position="21"/>
    </location>
</feature>
<feature type="chain" id="PRO_5020994110" description="Cupin 2 conserved barrel domain-containing protein" evidence="1">
    <location>
        <begin position="22"/>
        <end position="178"/>
    </location>
</feature>
<protein>
    <recommendedName>
        <fullName evidence="4">Cupin 2 conserved barrel domain-containing protein</fullName>
    </recommendedName>
</protein>